<accession>A0A0A0IYX8</accession>
<sequence length="378" mass="39786">LAWEGDLPTPELDGTKATYPEVLPGVDLVAKAGVDGVSTYLVVKTREAATNPRVKDLRYKVVGSASQARGAGTGGEIRDAAGAVKFRVQRASMWDSKGVPAGVESHERVAPGQAARAVEVPVEASADTLAVNVDEAFLQAPDTVYPAIIDPEISVAREYTYWVAVQSNGTEYYNSSTEHARVGYQGWSSPYFTSRSFYNFNTSALYGKVIGSATFSHKLIHSANWDCNAATYGPGVTLGVTGAIGSSTVWPGPAWTATIGTNAKAHGDSGICSGYDVVEWNAKAAVQTYAADVSKPTLTLGLKSSNESNRDGWRKFDNDATLNYPLLSVTYNSLPNAPGAPSLVGATGTGKSNYWVDARQVTLKATVTDPDGTAGGSV</sequence>
<evidence type="ECO:0000313" key="1">
    <source>
        <dbReference type="EMBL" id="KGN29202.1"/>
    </source>
</evidence>
<dbReference type="eggNOG" id="COG2755">
    <property type="taxonomic scope" value="Bacteria"/>
</dbReference>
<comment type="caution">
    <text evidence="1">The sequence shown here is derived from an EMBL/GenBank/DDBJ whole genome shotgun (WGS) entry which is preliminary data.</text>
</comment>
<evidence type="ECO:0000313" key="2">
    <source>
        <dbReference type="Proteomes" id="UP000030002"/>
    </source>
</evidence>
<dbReference type="RefSeq" id="WP_035919717.1">
    <property type="nucleotide sequence ID" value="NZ_AVPJ01000051.1"/>
</dbReference>
<feature type="non-terminal residue" evidence="1">
    <location>
        <position position="378"/>
    </location>
</feature>
<dbReference type="EMBL" id="AVPJ01000051">
    <property type="protein sequence ID" value="KGN29202.1"/>
    <property type="molecule type" value="Genomic_DNA"/>
</dbReference>
<dbReference type="AlphaFoldDB" id="A0A0A0IYX8"/>
<organism evidence="1 2">
    <name type="scientific">Knoellia sinensis KCTC 19936</name>
    <dbReference type="NCBI Taxonomy" id="1385520"/>
    <lineage>
        <taxon>Bacteria</taxon>
        <taxon>Bacillati</taxon>
        <taxon>Actinomycetota</taxon>
        <taxon>Actinomycetes</taxon>
        <taxon>Micrococcales</taxon>
        <taxon>Intrasporangiaceae</taxon>
        <taxon>Knoellia</taxon>
    </lineage>
</organism>
<gene>
    <name evidence="1" type="ORF">N802_15330</name>
</gene>
<dbReference type="STRING" id="1385520.N802_15330"/>
<proteinExistence type="predicted"/>
<protein>
    <submittedName>
        <fullName evidence="1">Uncharacterized protein</fullName>
    </submittedName>
</protein>
<dbReference type="Proteomes" id="UP000030002">
    <property type="component" value="Unassembled WGS sequence"/>
</dbReference>
<reference evidence="1 2" key="1">
    <citation type="submission" date="2013-08" db="EMBL/GenBank/DDBJ databases">
        <title>The genome sequence of Knoellia sinensis.</title>
        <authorList>
            <person name="Zhu W."/>
            <person name="Wang G."/>
        </authorList>
    </citation>
    <scope>NUCLEOTIDE SEQUENCE [LARGE SCALE GENOMIC DNA]</scope>
    <source>
        <strain evidence="1 2">KCTC 19936</strain>
    </source>
</reference>
<name>A0A0A0IYX8_9MICO</name>
<keyword evidence="2" id="KW-1185">Reference proteome</keyword>
<feature type="non-terminal residue" evidence="1">
    <location>
        <position position="1"/>
    </location>
</feature>